<name>A0A0V1KH31_9BILA</name>
<protein>
    <submittedName>
        <fullName evidence="1">Uncharacterized protein</fullName>
    </submittedName>
</protein>
<comment type="caution">
    <text evidence="1">The sequence shown here is derived from an EMBL/GenBank/DDBJ whole genome shotgun (WGS) entry which is preliminary data.</text>
</comment>
<reference evidence="1 2" key="1">
    <citation type="submission" date="2015-05" db="EMBL/GenBank/DDBJ databases">
        <title>Evolution of Trichinella species and genotypes.</title>
        <authorList>
            <person name="Korhonen P.K."/>
            <person name="Edoardo P."/>
            <person name="Giuseppe L.R."/>
            <person name="Gasser R.B."/>
        </authorList>
    </citation>
    <scope>NUCLEOTIDE SEQUENCE [LARGE SCALE GENOMIC DNA]</scope>
    <source>
        <strain evidence="1">ISS10</strain>
    </source>
</reference>
<accession>A0A0V1KH31</accession>
<keyword evidence="2" id="KW-1185">Reference proteome</keyword>
<feature type="non-terminal residue" evidence="1">
    <location>
        <position position="1"/>
    </location>
</feature>
<sequence length="32" mass="3464">LLRAGQGITCLGLSLGGNLELKEGREPRRVEK</sequence>
<evidence type="ECO:0000313" key="2">
    <source>
        <dbReference type="Proteomes" id="UP000054721"/>
    </source>
</evidence>
<dbReference type="EMBL" id="JYDW01003132">
    <property type="protein sequence ID" value="KRZ46498.1"/>
    <property type="molecule type" value="Genomic_DNA"/>
</dbReference>
<dbReference type="Proteomes" id="UP000054721">
    <property type="component" value="Unassembled WGS sequence"/>
</dbReference>
<evidence type="ECO:0000313" key="1">
    <source>
        <dbReference type="EMBL" id="KRZ46498.1"/>
    </source>
</evidence>
<dbReference type="AlphaFoldDB" id="A0A0V1KH31"/>
<gene>
    <name evidence="1" type="ORF">T02_11246</name>
</gene>
<feature type="non-terminal residue" evidence="1">
    <location>
        <position position="32"/>
    </location>
</feature>
<organism evidence="1 2">
    <name type="scientific">Trichinella nativa</name>
    <dbReference type="NCBI Taxonomy" id="6335"/>
    <lineage>
        <taxon>Eukaryota</taxon>
        <taxon>Metazoa</taxon>
        <taxon>Ecdysozoa</taxon>
        <taxon>Nematoda</taxon>
        <taxon>Enoplea</taxon>
        <taxon>Dorylaimia</taxon>
        <taxon>Trichinellida</taxon>
        <taxon>Trichinellidae</taxon>
        <taxon>Trichinella</taxon>
    </lineage>
</organism>
<proteinExistence type="predicted"/>